<feature type="transmembrane region" description="Helical" evidence="2">
    <location>
        <begin position="21"/>
        <end position="38"/>
    </location>
</feature>
<dbReference type="Pfam" id="PF00561">
    <property type="entry name" value="Abhydrolase_1"/>
    <property type="match status" value="1"/>
</dbReference>
<dbReference type="PANTHER" id="PTHR10794:SF63">
    <property type="entry name" value="ALPHA_BETA HYDROLASE 1, ISOFORM A"/>
    <property type="match status" value="1"/>
</dbReference>
<dbReference type="EMBL" id="JASJQH010007049">
    <property type="protein sequence ID" value="KAK9719423.1"/>
    <property type="molecule type" value="Genomic_DNA"/>
</dbReference>
<proteinExistence type="inferred from homology"/>
<comment type="similarity">
    <text evidence="1">Belongs to the AB hydrolase superfamily. AB hydrolase 4 family.</text>
</comment>
<evidence type="ECO:0000313" key="4">
    <source>
        <dbReference type="EMBL" id="KAK9719423.1"/>
    </source>
</evidence>
<dbReference type="PIRSF" id="PIRSF005211">
    <property type="entry name" value="Ab_hydro_YheT"/>
    <property type="match status" value="1"/>
</dbReference>
<feature type="domain" description="AB hydrolase-1" evidence="3">
    <location>
        <begin position="144"/>
        <end position="358"/>
    </location>
</feature>
<dbReference type="InterPro" id="IPR050960">
    <property type="entry name" value="AB_hydrolase_4_sf"/>
</dbReference>
<dbReference type="InterPro" id="IPR000073">
    <property type="entry name" value="AB_hydrolase_1"/>
</dbReference>
<protein>
    <recommendedName>
        <fullName evidence="3">AB hydrolase-1 domain-containing protein</fullName>
    </recommendedName>
</protein>
<name>A0ABR2W457_9FUNG</name>
<evidence type="ECO:0000259" key="3">
    <source>
        <dbReference type="Pfam" id="PF00561"/>
    </source>
</evidence>
<dbReference type="SUPFAM" id="SSF53474">
    <property type="entry name" value="alpha/beta-Hydrolases"/>
    <property type="match status" value="1"/>
</dbReference>
<keyword evidence="2" id="KW-0812">Transmembrane</keyword>
<dbReference type="Proteomes" id="UP001479436">
    <property type="component" value="Unassembled WGS sequence"/>
</dbReference>
<accession>A0ABR2W457</accession>
<dbReference type="InterPro" id="IPR029058">
    <property type="entry name" value="AB_hydrolase_fold"/>
</dbReference>
<reference evidence="4 5" key="1">
    <citation type="submission" date="2023-04" db="EMBL/GenBank/DDBJ databases">
        <title>Genome of Basidiobolus ranarum AG-B5.</title>
        <authorList>
            <person name="Stajich J.E."/>
            <person name="Carter-House D."/>
            <person name="Gryganskyi A."/>
        </authorList>
    </citation>
    <scope>NUCLEOTIDE SEQUENCE [LARGE SCALE GENOMIC DNA]</scope>
    <source>
        <strain evidence="4 5">AG-B5</strain>
    </source>
</reference>
<keyword evidence="5" id="KW-1185">Reference proteome</keyword>
<evidence type="ECO:0000313" key="5">
    <source>
        <dbReference type="Proteomes" id="UP001479436"/>
    </source>
</evidence>
<organism evidence="4 5">
    <name type="scientific">Basidiobolus ranarum</name>
    <dbReference type="NCBI Taxonomy" id="34480"/>
    <lineage>
        <taxon>Eukaryota</taxon>
        <taxon>Fungi</taxon>
        <taxon>Fungi incertae sedis</taxon>
        <taxon>Zoopagomycota</taxon>
        <taxon>Entomophthoromycotina</taxon>
        <taxon>Basidiobolomycetes</taxon>
        <taxon>Basidiobolales</taxon>
        <taxon>Basidiobolaceae</taxon>
        <taxon>Basidiobolus</taxon>
    </lineage>
</organism>
<keyword evidence="2" id="KW-0472">Membrane</keyword>
<keyword evidence="2" id="KW-1133">Transmembrane helix</keyword>
<dbReference type="PANTHER" id="PTHR10794">
    <property type="entry name" value="ABHYDROLASE DOMAIN-CONTAINING PROTEIN"/>
    <property type="match status" value="1"/>
</dbReference>
<sequence length="411" mass="46215">MEWSLINRITSVSKIVNPGDLQYLAAAAVIFPSFLWYFRKNLVSPVKLHIDESNQGEDGAIKRETLLKRIRNKCPSLFDPEQAKYESTPWLLSGHLQTLYAAIANFEDTAQVEYERTLVSTPDGGTISVDWCPSAEIKPYDDTPTVVILHGLTGGSHESYVRQVVESMTQGPHQFRAVVVNFRGCANTQLTSTQLYSGAYTDDLRTALKFIQSRIPKARLAGLGFSLGSNVLVKYIGEEKDNCPFVGAVSVSNPFDLYLANKWMDETFINRNLYSKSLTDNLLGVFKSHMHHFENTGLLDIPHILRSKRISEFDDRVTRVVFKYDTVDDYYRDASCARFIPDVRIPLLCLNAIDDPVAYSECIPYEACRNNPNVILATTETGGHIGWFTGSTTVKRWSVKPISEFLTAVMV</sequence>
<gene>
    <name evidence="4" type="ORF">K7432_004803</name>
</gene>
<evidence type="ECO:0000256" key="1">
    <source>
        <dbReference type="ARBA" id="ARBA00010884"/>
    </source>
</evidence>
<comment type="caution">
    <text evidence="4">The sequence shown here is derived from an EMBL/GenBank/DDBJ whole genome shotgun (WGS) entry which is preliminary data.</text>
</comment>
<dbReference type="InterPro" id="IPR012020">
    <property type="entry name" value="ABHD4"/>
</dbReference>
<evidence type="ECO:0000256" key="2">
    <source>
        <dbReference type="SAM" id="Phobius"/>
    </source>
</evidence>
<dbReference type="Gene3D" id="3.40.50.1820">
    <property type="entry name" value="alpha/beta hydrolase"/>
    <property type="match status" value="1"/>
</dbReference>